<dbReference type="RefSeq" id="WP_191740144.1">
    <property type="nucleotide sequence ID" value="NZ_JACSQB010000064.1"/>
</dbReference>
<accession>A0ABR8YSP4</accession>
<keyword evidence="1" id="KW-0472">Membrane</keyword>
<comment type="caution">
    <text evidence="2">The sequence shown here is derived from an EMBL/GenBank/DDBJ whole genome shotgun (WGS) entry which is preliminary data.</text>
</comment>
<evidence type="ECO:0000313" key="3">
    <source>
        <dbReference type="Proteomes" id="UP000627166"/>
    </source>
</evidence>
<feature type="transmembrane region" description="Helical" evidence="1">
    <location>
        <begin position="91"/>
        <end position="114"/>
    </location>
</feature>
<keyword evidence="3" id="KW-1185">Reference proteome</keyword>
<dbReference type="EMBL" id="JACSQB010000064">
    <property type="protein sequence ID" value="MBD8047172.1"/>
    <property type="molecule type" value="Genomic_DNA"/>
</dbReference>
<evidence type="ECO:0008006" key="4">
    <source>
        <dbReference type="Google" id="ProtNLM"/>
    </source>
</evidence>
<protein>
    <recommendedName>
        <fullName evidence="4">ABC-2 family transporter protein</fullName>
    </recommendedName>
</protein>
<feature type="transmembrane region" description="Helical" evidence="1">
    <location>
        <begin position="185"/>
        <end position="205"/>
    </location>
</feature>
<feature type="transmembrane region" description="Helical" evidence="1">
    <location>
        <begin position="151"/>
        <end position="173"/>
    </location>
</feature>
<keyword evidence="1" id="KW-1133">Transmembrane helix</keyword>
<keyword evidence="1" id="KW-0812">Transmembrane</keyword>
<organism evidence="2 3">
    <name type="scientific">Clostridium faecium</name>
    <dbReference type="NCBI Taxonomy" id="2762223"/>
    <lineage>
        <taxon>Bacteria</taxon>
        <taxon>Bacillati</taxon>
        <taxon>Bacillota</taxon>
        <taxon>Clostridia</taxon>
        <taxon>Eubacteriales</taxon>
        <taxon>Clostridiaceae</taxon>
        <taxon>Clostridium</taxon>
    </lineage>
</organism>
<sequence>MISKIKIELKLMGINAISPIFIMAIPFLISLFAVLNNTSYDNAMAATEIFVPIASAWITIFAFKDILTEDGSEVVFSYGISRLRLGIVRALIFYLYYIGLLIVYMIILCTIFKMTSFTSFFTHLAIEGLFTTALAFFLMSFTYNCEISLSIIIIYIVSVVLVGHKYLTFFVVLNSKGYMLPLEEVLSSLYKCMTFTVILFIIGQIKFNKFTNFK</sequence>
<reference evidence="2 3" key="1">
    <citation type="submission" date="2020-08" db="EMBL/GenBank/DDBJ databases">
        <title>A Genomic Blueprint of the Chicken Gut Microbiome.</title>
        <authorList>
            <person name="Gilroy R."/>
            <person name="Ravi A."/>
            <person name="Getino M."/>
            <person name="Pursley I."/>
            <person name="Horton D.L."/>
            <person name="Alikhan N.-F."/>
            <person name="Baker D."/>
            <person name="Gharbi K."/>
            <person name="Hall N."/>
            <person name="Watson M."/>
            <person name="Adriaenssens E.M."/>
            <person name="Foster-Nyarko E."/>
            <person name="Jarju S."/>
            <person name="Secka A."/>
            <person name="Antonio M."/>
            <person name="Oren A."/>
            <person name="Chaudhuri R."/>
            <person name="La Ragione R.M."/>
            <person name="Hildebrand F."/>
            <person name="Pallen M.J."/>
        </authorList>
    </citation>
    <scope>NUCLEOTIDE SEQUENCE [LARGE SCALE GENOMIC DNA]</scope>
    <source>
        <strain evidence="2 3">N37</strain>
    </source>
</reference>
<proteinExistence type="predicted"/>
<evidence type="ECO:0000256" key="1">
    <source>
        <dbReference type="SAM" id="Phobius"/>
    </source>
</evidence>
<name>A0ABR8YSP4_9CLOT</name>
<evidence type="ECO:0000313" key="2">
    <source>
        <dbReference type="EMBL" id="MBD8047172.1"/>
    </source>
</evidence>
<dbReference type="Proteomes" id="UP000627166">
    <property type="component" value="Unassembled WGS sequence"/>
</dbReference>
<feature type="transmembrane region" description="Helical" evidence="1">
    <location>
        <begin position="120"/>
        <end position="139"/>
    </location>
</feature>
<feature type="transmembrane region" description="Helical" evidence="1">
    <location>
        <begin position="12"/>
        <end position="33"/>
    </location>
</feature>
<gene>
    <name evidence="2" type="ORF">H9637_09015</name>
</gene>